<dbReference type="InterPro" id="IPR013149">
    <property type="entry name" value="ADH-like_C"/>
</dbReference>
<dbReference type="InterPro" id="IPR050129">
    <property type="entry name" value="Zn_alcohol_dh"/>
</dbReference>
<keyword evidence="2 4" id="KW-0862">Zinc</keyword>
<dbReference type="InterPro" id="IPR002328">
    <property type="entry name" value="ADH_Zn_CS"/>
</dbReference>
<evidence type="ECO:0000259" key="6">
    <source>
        <dbReference type="Pfam" id="PF08240"/>
    </source>
</evidence>
<evidence type="ECO:0000256" key="1">
    <source>
        <dbReference type="ARBA" id="ARBA00022723"/>
    </source>
</evidence>
<name>A0ABV2J493_9HYPH</name>
<keyword evidence="3" id="KW-0560">Oxidoreductase</keyword>
<dbReference type="Gene3D" id="3.90.180.10">
    <property type="entry name" value="Medium-chain alcohol dehydrogenases, catalytic domain"/>
    <property type="match status" value="1"/>
</dbReference>
<comment type="caution">
    <text evidence="7">The sequence shown here is derived from an EMBL/GenBank/DDBJ whole genome shotgun (WGS) entry which is preliminary data.</text>
</comment>
<comment type="similarity">
    <text evidence="4">Belongs to the zinc-containing alcohol dehydrogenase family.</text>
</comment>
<accession>A0ABV2J493</accession>
<dbReference type="Gene3D" id="3.40.50.720">
    <property type="entry name" value="NAD(P)-binding Rossmann-like Domain"/>
    <property type="match status" value="1"/>
</dbReference>
<keyword evidence="8" id="KW-1185">Reference proteome</keyword>
<evidence type="ECO:0000256" key="4">
    <source>
        <dbReference type="RuleBase" id="RU361277"/>
    </source>
</evidence>
<dbReference type="RefSeq" id="WP_354558049.1">
    <property type="nucleotide sequence ID" value="NZ_JBEPMB010000008.1"/>
</dbReference>
<proteinExistence type="inferred from homology"/>
<dbReference type="PANTHER" id="PTHR43401">
    <property type="entry name" value="L-THREONINE 3-DEHYDROGENASE"/>
    <property type="match status" value="1"/>
</dbReference>
<dbReference type="SUPFAM" id="SSF51735">
    <property type="entry name" value="NAD(P)-binding Rossmann-fold domains"/>
    <property type="match status" value="1"/>
</dbReference>
<dbReference type="PROSITE" id="PS00059">
    <property type="entry name" value="ADH_ZINC"/>
    <property type="match status" value="1"/>
</dbReference>
<dbReference type="InterPro" id="IPR013154">
    <property type="entry name" value="ADH-like_N"/>
</dbReference>
<reference evidence="7 8" key="1">
    <citation type="submission" date="2024-06" db="EMBL/GenBank/DDBJ databases">
        <title>Genomic Encyclopedia of Type Strains, Phase IV (KMG-IV): sequencing the most valuable type-strain genomes for metagenomic binning, comparative biology and taxonomic classification.</title>
        <authorList>
            <person name="Goeker M."/>
        </authorList>
    </citation>
    <scope>NUCLEOTIDE SEQUENCE [LARGE SCALE GENOMIC DNA]</scope>
    <source>
        <strain evidence="7 8">DSM 29780</strain>
    </source>
</reference>
<keyword evidence="1 4" id="KW-0479">Metal-binding</keyword>
<gene>
    <name evidence="7" type="ORF">ABID16_003929</name>
</gene>
<evidence type="ECO:0000313" key="8">
    <source>
        <dbReference type="Proteomes" id="UP001549047"/>
    </source>
</evidence>
<evidence type="ECO:0000313" key="7">
    <source>
        <dbReference type="EMBL" id="MET3615582.1"/>
    </source>
</evidence>
<evidence type="ECO:0000256" key="3">
    <source>
        <dbReference type="ARBA" id="ARBA00023002"/>
    </source>
</evidence>
<dbReference type="PANTHER" id="PTHR43401:SF2">
    <property type="entry name" value="L-THREONINE 3-DEHYDROGENASE"/>
    <property type="match status" value="1"/>
</dbReference>
<dbReference type="InterPro" id="IPR011032">
    <property type="entry name" value="GroES-like_sf"/>
</dbReference>
<evidence type="ECO:0000256" key="2">
    <source>
        <dbReference type="ARBA" id="ARBA00022833"/>
    </source>
</evidence>
<dbReference type="Proteomes" id="UP001549047">
    <property type="component" value="Unassembled WGS sequence"/>
</dbReference>
<dbReference type="SUPFAM" id="SSF50129">
    <property type="entry name" value="GroES-like"/>
    <property type="match status" value="1"/>
</dbReference>
<protein>
    <submittedName>
        <fullName evidence="7">2-desacetyl-2-hydroxyethyl bacteriochlorophyllide A dehydrogenase</fullName>
    </submittedName>
</protein>
<feature type="domain" description="Alcohol dehydrogenase-like N-terminal" evidence="6">
    <location>
        <begin position="24"/>
        <end position="131"/>
    </location>
</feature>
<comment type="cofactor">
    <cofactor evidence="4">
        <name>Zn(2+)</name>
        <dbReference type="ChEBI" id="CHEBI:29105"/>
    </cofactor>
</comment>
<dbReference type="InterPro" id="IPR036291">
    <property type="entry name" value="NAD(P)-bd_dom_sf"/>
</dbReference>
<dbReference type="Pfam" id="PF00107">
    <property type="entry name" value="ADH_zinc_N"/>
    <property type="match status" value="1"/>
</dbReference>
<dbReference type="Pfam" id="PF08240">
    <property type="entry name" value="ADH_N"/>
    <property type="match status" value="1"/>
</dbReference>
<organism evidence="7 8">
    <name type="scientific">Rhizobium aquaticum</name>
    <dbReference type="NCBI Taxonomy" id="1549636"/>
    <lineage>
        <taxon>Bacteria</taxon>
        <taxon>Pseudomonadati</taxon>
        <taxon>Pseudomonadota</taxon>
        <taxon>Alphaproteobacteria</taxon>
        <taxon>Hyphomicrobiales</taxon>
        <taxon>Rhizobiaceae</taxon>
        <taxon>Rhizobium/Agrobacterium group</taxon>
        <taxon>Rhizobium</taxon>
    </lineage>
</organism>
<sequence>MKAILFPAKGVVELTELPDPVPRSGEVLISVKASGICHTDFEILRGNYGDGAFPVVPGHEFVGEIVGLADGVKGLSLGDRVVVDPNLECGHCRACRRQMAHLCEKLGAYGVTKNGGFAEYCAVDAAAVRPIGDMAYDLAALAEPVGCALNGLEPVKHRHIENALVFGAGPMGMIIAELLAKTRGVAVSVADVDADRLAFASAAGHTALHAQSNDLAQARHGFDFVVDATGKAEVVSKLTHFMASGGSALLFGVCKQGVGVTFEPFELFRRQLTVYGTHSLNHNLPDALAAIQRIGPSLSGIVSHRLAIADTVKTFQAGGIRASMKVQMAG</sequence>
<dbReference type="EMBL" id="JBEPMB010000008">
    <property type="protein sequence ID" value="MET3615582.1"/>
    <property type="molecule type" value="Genomic_DNA"/>
</dbReference>
<evidence type="ECO:0000259" key="5">
    <source>
        <dbReference type="Pfam" id="PF00107"/>
    </source>
</evidence>
<feature type="domain" description="Alcohol dehydrogenase-like C-terminal" evidence="5">
    <location>
        <begin position="176"/>
        <end position="292"/>
    </location>
</feature>